<evidence type="ECO:0000313" key="6">
    <source>
        <dbReference type="EMBL" id="KIA63682.1"/>
    </source>
</evidence>
<dbReference type="InterPro" id="IPR017871">
    <property type="entry name" value="ABC_transporter-like_CS"/>
</dbReference>
<dbReference type="PROSITE" id="PS50893">
    <property type="entry name" value="ABC_TRANSPORTER_2"/>
    <property type="match status" value="2"/>
</dbReference>
<keyword evidence="2" id="KW-0813">Transport</keyword>
<dbReference type="RefSeq" id="WP_043671716.1">
    <property type="nucleotide sequence ID" value="NZ_BDCI01000022.1"/>
</dbReference>
<dbReference type="SUPFAM" id="SSF52540">
    <property type="entry name" value="P-loop containing nucleoside triphosphate hydrolases"/>
    <property type="match status" value="2"/>
</dbReference>
<evidence type="ECO:0000256" key="2">
    <source>
        <dbReference type="ARBA" id="ARBA00022448"/>
    </source>
</evidence>
<dbReference type="Pfam" id="PF00005">
    <property type="entry name" value="ABC_tran"/>
    <property type="match status" value="2"/>
</dbReference>
<accession>A0ABR4ZE86</accession>
<dbReference type="Proteomes" id="UP000031364">
    <property type="component" value="Unassembled WGS sequence"/>
</dbReference>
<evidence type="ECO:0000313" key="7">
    <source>
        <dbReference type="Proteomes" id="UP000031364"/>
    </source>
</evidence>
<keyword evidence="4" id="KW-0067">ATP-binding</keyword>
<dbReference type="InterPro" id="IPR027417">
    <property type="entry name" value="P-loop_NTPase"/>
</dbReference>
<feature type="domain" description="ABC transporter" evidence="5">
    <location>
        <begin position="41"/>
        <end position="276"/>
    </location>
</feature>
<protein>
    <submittedName>
        <fullName evidence="6">ABC transporter</fullName>
    </submittedName>
</protein>
<dbReference type="InterPro" id="IPR003439">
    <property type="entry name" value="ABC_transporter-like_ATP-bd"/>
</dbReference>
<reference evidence="6 7" key="1">
    <citation type="journal article" date="2014" name="Int. J. Syst. Evol. Microbiol.">
        <title>Nocardia vulneris sp. nov., isolated from wounds of human patients in North America.</title>
        <authorList>
            <person name="Lasker B.A."/>
            <person name="Bell M."/>
            <person name="Klenk H.P."/>
            <person name="Sproer C."/>
            <person name="Schumann C."/>
            <person name="Schumann P."/>
            <person name="Brown J.M."/>
        </authorList>
    </citation>
    <scope>NUCLEOTIDE SEQUENCE [LARGE SCALE GENOMIC DNA]</scope>
    <source>
        <strain evidence="6 7">W9851</strain>
    </source>
</reference>
<evidence type="ECO:0000256" key="3">
    <source>
        <dbReference type="ARBA" id="ARBA00022741"/>
    </source>
</evidence>
<dbReference type="PANTHER" id="PTHR43776:SF7">
    <property type="entry name" value="D,D-DIPEPTIDE TRANSPORT ATP-BINDING PROTEIN DDPF-RELATED"/>
    <property type="match status" value="1"/>
</dbReference>
<dbReference type="InterPro" id="IPR003593">
    <property type="entry name" value="AAA+_ATPase"/>
</dbReference>
<gene>
    <name evidence="6" type="ORF">FG87_17860</name>
</gene>
<proteinExistence type="inferred from homology"/>
<evidence type="ECO:0000256" key="1">
    <source>
        <dbReference type="ARBA" id="ARBA00005417"/>
    </source>
</evidence>
<comment type="similarity">
    <text evidence="1">Belongs to the ABC transporter superfamily.</text>
</comment>
<evidence type="ECO:0000256" key="4">
    <source>
        <dbReference type="ARBA" id="ARBA00022840"/>
    </source>
</evidence>
<organism evidence="6 7">
    <name type="scientific">Nocardia vulneris</name>
    <dbReference type="NCBI Taxonomy" id="1141657"/>
    <lineage>
        <taxon>Bacteria</taxon>
        <taxon>Bacillati</taxon>
        <taxon>Actinomycetota</taxon>
        <taxon>Actinomycetes</taxon>
        <taxon>Mycobacteriales</taxon>
        <taxon>Nocardiaceae</taxon>
        <taxon>Nocardia</taxon>
    </lineage>
</organism>
<dbReference type="Gene3D" id="3.40.50.300">
    <property type="entry name" value="P-loop containing nucleotide triphosphate hydrolases"/>
    <property type="match status" value="2"/>
</dbReference>
<dbReference type="SMART" id="SM00382">
    <property type="entry name" value="AAA"/>
    <property type="match status" value="2"/>
</dbReference>
<keyword evidence="3" id="KW-0547">Nucleotide-binding</keyword>
<sequence length="534" mass="55459">MAERGRDAAVRDSVLEGGLGVDGDRGRAESADRLTVPSCPVLVEGLAVHGPNGQELFGPLDFRIATGSVAALTGPSGAGKTTLMRALLGDLPRGARRSGSVVVADHDVFALNPAALQRFRRTHVAYVGQDPGSALNPLMRVHGLLHEVAPHAARAHLVETLELVGLSPEHLRRRAAELSGGQQRRVALARALIRQTDVLILDEPLAGLHGALRTDIARLLTEVAADRSVAVLLSGHDTATIHAVADQVIELGAVSAFGSPDRPAAAALISPSATVGPDVPASDRVGPGPKPLLLRGNAITAAIAGREVLTGIDVELAAGSALAVVGASGAGKTTLARVLAGLHRTATGTLELHGASLPLTHGARKSLGDKGIQLVTQNPRSALNPRRTVAQTLGRPLRRIGGVPKRRVAQHVTDLLAAVELAPELAQRYPHELSGGQRQRVAVARALAAEPAVLLCDEITSALDHATAAALMALLDRIRAERAMGLLVISHDMALVAAYCPRLVVLDHGRIVESGETAAVLAAPAHQATRDLLR</sequence>
<keyword evidence="7" id="KW-1185">Reference proteome</keyword>
<dbReference type="EMBL" id="JNFP01000019">
    <property type="protein sequence ID" value="KIA63682.1"/>
    <property type="molecule type" value="Genomic_DNA"/>
</dbReference>
<evidence type="ECO:0000259" key="5">
    <source>
        <dbReference type="PROSITE" id="PS50893"/>
    </source>
</evidence>
<dbReference type="PROSITE" id="PS00211">
    <property type="entry name" value="ABC_TRANSPORTER_1"/>
    <property type="match status" value="2"/>
</dbReference>
<feature type="domain" description="ABC transporter" evidence="5">
    <location>
        <begin position="294"/>
        <end position="533"/>
    </location>
</feature>
<dbReference type="PANTHER" id="PTHR43776">
    <property type="entry name" value="TRANSPORT ATP-BINDING PROTEIN"/>
    <property type="match status" value="1"/>
</dbReference>
<comment type="caution">
    <text evidence="6">The sequence shown here is derived from an EMBL/GenBank/DDBJ whole genome shotgun (WGS) entry which is preliminary data.</text>
</comment>
<name>A0ABR4ZE86_9NOCA</name>
<dbReference type="InterPro" id="IPR050319">
    <property type="entry name" value="ABC_transp_ATP-bind"/>
</dbReference>